<dbReference type="AlphaFoldDB" id="C0PGL9"/>
<name>C0PGL9_MAIZE</name>
<dbReference type="EMBL" id="BT067438">
    <property type="protein sequence ID" value="ACN34335.1"/>
    <property type="molecule type" value="mRNA"/>
</dbReference>
<reference evidence="2" key="2">
    <citation type="submission" date="2012-06" db="EMBL/GenBank/DDBJ databases">
        <authorList>
            <person name="Yu Y."/>
            <person name="Currie J."/>
            <person name="Lomeli R."/>
            <person name="Angelova A."/>
            <person name="Collura K."/>
            <person name="Wissotski M."/>
            <person name="Campos D."/>
            <person name="Kudrna D."/>
            <person name="Golser W."/>
            <person name="Ashely E."/>
            <person name="Descour A."/>
            <person name="Fernandes J."/>
            <person name="Soderlund C."/>
            <person name="Walbot V."/>
        </authorList>
    </citation>
    <scope>NUCLEOTIDE SEQUENCE</scope>
    <source>
        <strain evidence="2">B73</strain>
    </source>
</reference>
<organism evidence="2">
    <name type="scientific">Zea mays</name>
    <name type="common">Maize</name>
    <dbReference type="NCBI Taxonomy" id="4577"/>
    <lineage>
        <taxon>Eukaryota</taxon>
        <taxon>Viridiplantae</taxon>
        <taxon>Streptophyta</taxon>
        <taxon>Embryophyta</taxon>
        <taxon>Tracheophyta</taxon>
        <taxon>Spermatophyta</taxon>
        <taxon>Magnoliopsida</taxon>
        <taxon>Liliopsida</taxon>
        <taxon>Poales</taxon>
        <taxon>Poaceae</taxon>
        <taxon>PACMAD clade</taxon>
        <taxon>Panicoideae</taxon>
        <taxon>Andropogonodae</taxon>
        <taxon>Andropogoneae</taxon>
        <taxon>Tripsacinae</taxon>
        <taxon>Zea</taxon>
    </lineage>
</organism>
<accession>C0PGL9</accession>
<evidence type="ECO:0000256" key="1">
    <source>
        <dbReference type="SAM" id="MobiDB-lite"/>
    </source>
</evidence>
<reference evidence="2" key="1">
    <citation type="journal article" date="2009" name="PLoS Genet.">
        <title>Sequencing, mapping, and analysis of 27,455 maize full-length cDNAs.</title>
        <authorList>
            <person name="Soderlund C."/>
            <person name="Descour A."/>
            <person name="Kudrna D."/>
            <person name="Bomhoff M."/>
            <person name="Boyd L."/>
            <person name="Currie J."/>
            <person name="Angelova A."/>
            <person name="Collura K."/>
            <person name="Wissotski M."/>
            <person name="Ashley E."/>
            <person name="Morrow D."/>
            <person name="Fernandes J."/>
            <person name="Walbot V."/>
            <person name="Yu Y."/>
        </authorList>
    </citation>
    <scope>NUCLEOTIDE SEQUENCE</scope>
    <source>
        <strain evidence="2">B73</strain>
    </source>
</reference>
<proteinExistence type="evidence at transcript level"/>
<feature type="region of interest" description="Disordered" evidence="1">
    <location>
        <begin position="126"/>
        <end position="149"/>
    </location>
</feature>
<evidence type="ECO:0000313" key="2">
    <source>
        <dbReference type="EMBL" id="ACN34335.1"/>
    </source>
</evidence>
<sequence>MCAGKNRARPGSCRHDHLFLYTYHERARRATNATRPRAAELCLFLGSAAHAVLTAAVVPTSCATKRKAMAATPSSNAELLGSEQRLPSSFMSFSCDTNEPLRSGNARRRARSRGGQPYLDLAEFRGEGAGEGDGAEEHDDATDGGAAGRPAAPLLHRALNSVVAHLIRLVIQFRARAVCSAAYLDVLAKNNCSCHLNLSLRINEGISTNRSP</sequence>
<protein>
    <submittedName>
        <fullName evidence="2">Uncharacterized protein</fullName>
    </submittedName>
</protein>
<feature type="compositionally biased region" description="Acidic residues" evidence="1">
    <location>
        <begin position="133"/>
        <end position="142"/>
    </location>
</feature>